<proteinExistence type="predicted"/>
<comment type="caution">
    <text evidence="3">The sequence shown here is derived from an EMBL/GenBank/DDBJ whole genome shotgun (WGS) entry which is preliminary data.</text>
</comment>
<feature type="region of interest" description="Disordered" evidence="1">
    <location>
        <begin position="308"/>
        <end position="331"/>
    </location>
</feature>
<dbReference type="Proteomes" id="UP000682733">
    <property type="component" value="Unassembled WGS sequence"/>
</dbReference>
<gene>
    <name evidence="2" type="ORF">OVA965_LOCUS25466</name>
    <name evidence="3" type="ORF">TMI583_LOCUS26193</name>
</gene>
<dbReference type="Proteomes" id="UP000677228">
    <property type="component" value="Unassembled WGS sequence"/>
</dbReference>
<dbReference type="PANTHER" id="PTHR46579:SF1">
    <property type="entry name" value="F5_8 TYPE C DOMAIN-CONTAINING PROTEIN"/>
    <property type="match status" value="1"/>
</dbReference>
<evidence type="ECO:0000313" key="4">
    <source>
        <dbReference type="Proteomes" id="UP000682733"/>
    </source>
</evidence>
<dbReference type="AlphaFoldDB" id="A0A8S2P7U3"/>
<organism evidence="3 4">
    <name type="scientific">Didymodactylos carnosus</name>
    <dbReference type="NCBI Taxonomy" id="1234261"/>
    <lineage>
        <taxon>Eukaryota</taxon>
        <taxon>Metazoa</taxon>
        <taxon>Spiralia</taxon>
        <taxon>Gnathifera</taxon>
        <taxon>Rotifera</taxon>
        <taxon>Eurotatoria</taxon>
        <taxon>Bdelloidea</taxon>
        <taxon>Philodinida</taxon>
        <taxon>Philodinidae</taxon>
        <taxon>Didymodactylos</taxon>
    </lineage>
</organism>
<protein>
    <submittedName>
        <fullName evidence="3">Uncharacterized protein</fullName>
    </submittedName>
</protein>
<dbReference type="PANTHER" id="PTHR46579">
    <property type="entry name" value="F5/8 TYPE C DOMAIN-CONTAINING PROTEIN-RELATED"/>
    <property type="match status" value="1"/>
</dbReference>
<evidence type="ECO:0000313" key="2">
    <source>
        <dbReference type="EMBL" id="CAF1232981.1"/>
    </source>
</evidence>
<accession>A0A8S2P7U3</accession>
<name>A0A8S2P7U3_9BILA</name>
<sequence length="779" mass="89633">MSVNAIDDLCTLMRLFGVSQCPVSFRGIKSIISKSKTNQNLQVKKLSLCGICKSVSDSPSCCSNKRCTQNLGYETEPVIYYHYPIKIQIEHILSYEKNLQFPTLATTSNDKIRDIYDGYIYQEILKCQNGNRCITLLLSIDGVQIDNSKADNSIWVISLVINEIKRSERFKLKNVVLSDIWPGVGKPDNEQVGLIVKKLVQELQDLEQPHFYKMKNLNGQVEQLNIFLIGCCADKPATAIIQNVSDPKGKYGCFKCILKGKTELTGANETHRIRTFAIMKDDVRPMPRNNQLYDDIMAIYAERLREKVEKSNKNSKPPSLSNIRKPQKRLTKEGKIDQTKGFLGTCHLRQLTYFDMGSSFLYDTLHNAYHGLMVRKSITLSVPACHQFSFHLKKRLLNLWLSSTYNSEPWSCYHELNNIKQRLQSFRYPSSTARTPRSIDQYSKFKGNESRLILLFGFVGFNGYLSDAHYKHHLLLVLALHKAENRLVTQSDISQICTLMEHYHRLFPELYNVRQNVQTVHSNYHIDESVKWAGQVSNYSTFNFESYLGKYTSVIFSYNGVRLPDLGLITGTIKSTKNHALEIETTLNLLRKACFLTEEKDYHRKLKNVLNLLTSTKAVGKTKQISPKNHLRVLHLAKLMPEHLEILQRDLNNQSLKLFHVLYLSSTRFTTTFKSKKFKADDSLILFKQHGTAPIGLILAIIQIDDSFILKVKRARIQKKLEIIIDQEHFGTWNVTFGNFQNPPCSFITPNDIVEKLAYFKNDENSYVFYRFPTLCESS</sequence>
<reference evidence="3" key="1">
    <citation type="submission" date="2021-02" db="EMBL/GenBank/DDBJ databases">
        <authorList>
            <person name="Nowell W R."/>
        </authorList>
    </citation>
    <scope>NUCLEOTIDE SEQUENCE</scope>
</reference>
<evidence type="ECO:0000256" key="1">
    <source>
        <dbReference type="SAM" id="MobiDB-lite"/>
    </source>
</evidence>
<evidence type="ECO:0000313" key="3">
    <source>
        <dbReference type="EMBL" id="CAF4041046.1"/>
    </source>
</evidence>
<dbReference type="EMBL" id="CAJNOK010015825">
    <property type="protein sequence ID" value="CAF1232981.1"/>
    <property type="molecule type" value="Genomic_DNA"/>
</dbReference>
<dbReference type="EMBL" id="CAJOBA010037370">
    <property type="protein sequence ID" value="CAF4041046.1"/>
    <property type="molecule type" value="Genomic_DNA"/>
</dbReference>